<dbReference type="KEGG" id="tfr:BR63_08780"/>
<keyword evidence="3" id="KW-1185">Reference proteome</keyword>
<name>A0A7G6E2U7_THEFR</name>
<proteinExistence type="predicted"/>
<dbReference type="PANTHER" id="PTHR35801">
    <property type="entry name" value="PHOSPHOSERINE PHOSPHATASE RSBX"/>
    <property type="match status" value="1"/>
</dbReference>
<dbReference type="InterPro" id="IPR039248">
    <property type="entry name" value="Ptase_RsbX"/>
</dbReference>
<dbReference type="EMBL" id="CP045798">
    <property type="protein sequence ID" value="QNB46401.1"/>
    <property type="molecule type" value="Genomic_DNA"/>
</dbReference>
<evidence type="ECO:0000313" key="3">
    <source>
        <dbReference type="Proteomes" id="UP000515847"/>
    </source>
</evidence>
<evidence type="ECO:0000313" key="2">
    <source>
        <dbReference type="EMBL" id="QNB46401.1"/>
    </source>
</evidence>
<dbReference type="AlphaFoldDB" id="A0A7G6E2U7"/>
<dbReference type="SUPFAM" id="SSF81606">
    <property type="entry name" value="PP2C-like"/>
    <property type="match status" value="1"/>
</dbReference>
<protein>
    <submittedName>
        <fullName evidence="2">SpoIIE family protein phosphatase</fullName>
    </submittedName>
</protein>
<dbReference type="SMART" id="SM00331">
    <property type="entry name" value="PP2C_SIG"/>
    <property type="match status" value="1"/>
</dbReference>
<feature type="domain" description="PPM-type phosphatase" evidence="1">
    <location>
        <begin position="18"/>
        <end position="207"/>
    </location>
</feature>
<accession>A0A7G6E2U7</accession>
<reference evidence="2 3" key="1">
    <citation type="journal article" date="2019" name="Front. Microbiol.">
        <title>Thermoanaerosceptrum fracticalcis gen. nov. sp. nov., a Novel Fumarate-Fermenting Microorganism From a Deep Fractured Carbonate Aquifer of the US Great Basin.</title>
        <authorList>
            <person name="Hamilton-Brehm S.D."/>
            <person name="Stewart L.E."/>
            <person name="Zavarin M."/>
            <person name="Caldwell M."/>
            <person name="Lawson P.A."/>
            <person name="Onstott T.C."/>
            <person name="Grzymski J."/>
            <person name="Neveux I."/>
            <person name="Lollar B.S."/>
            <person name="Russell C.E."/>
            <person name="Moser D.P."/>
        </authorList>
    </citation>
    <scope>NUCLEOTIDE SEQUENCE [LARGE SCALE GENOMIC DNA]</scope>
    <source>
        <strain evidence="2 3">DRI-13</strain>
    </source>
</reference>
<dbReference type="Gene3D" id="3.60.40.10">
    <property type="entry name" value="PPM-type phosphatase domain"/>
    <property type="match status" value="1"/>
</dbReference>
<dbReference type="Proteomes" id="UP000515847">
    <property type="component" value="Chromosome"/>
</dbReference>
<organism evidence="2 3">
    <name type="scientific">Thermanaerosceptrum fracticalcis</name>
    <dbReference type="NCBI Taxonomy" id="1712410"/>
    <lineage>
        <taxon>Bacteria</taxon>
        <taxon>Bacillati</taxon>
        <taxon>Bacillota</taxon>
        <taxon>Clostridia</taxon>
        <taxon>Eubacteriales</taxon>
        <taxon>Peptococcaceae</taxon>
        <taxon>Thermanaerosceptrum</taxon>
    </lineage>
</organism>
<dbReference type="InterPro" id="IPR036457">
    <property type="entry name" value="PPM-type-like_dom_sf"/>
</dbReference>
<dbReference type="PANTHER" id="PTHR35801:SF1">
    <property type="entry name" value="PHOSPHOSERINE PHOSPHATASE RSBX"/>
    <property type="match status" value="1"/>
</dbReference>
<dbReference type="Pfam" id="PF07228">
    <property type="entry name" value="SpoIIE"/>
    <property type="match status" value="1"/>
</dbReference>
<sequence length="209" mass="22835">MLRLQIEKPEADELAREGSGWEVSAYSRPHWREKVNGDICYTKELGTHVLVVVADVLGHGEGAHRGAVVLAQAMQRATGVLKQTYSVLEEAASQTRGCALFLALLDRKAIEYILVGNIRGWVLTRKGTEVLVGQPGIVGKRMLNPAIRRLELSEPALLLACTDGIKRSFSPVGLQWLWEGAGEEAACRVVEGYGIAEDDASVLVGRRYV</sequence>
<gene>
    <name evidence="2" type="ORF">BR63_08780</name>
</gene>
<evidence type="ECO:0000259" key="1">
    <source>
        <dbReference type="SMART" id="SM00331"/>
    </source>
</evidence>
<dbReference type="InterPro" id="IPR001932">
    <property type="entry name" value="PPM-type_phosphatase-like_dom"/>
</dbReference>